<evidence type="ECO:0000256" key="5">
    <source>
        <dbReference type="ARBA" id="ARBA00022679"/>
    </source>
</evidence>
<comment type="pathway">
    <text evidence="8">Porphyrin-containing compound metabolism; siroheme biosynthesis; precorrin-2 from uroporphyrinogen III: step 1/1.</text>
</comment>
<dbReference type="NCBIfam" id="NF004790">
    <property type="entry name" value="PRK06136.1"/>
    <property type="match status" value="1"/>
</dbReference>
<evidence type="ECO:0000256" key="4">
    <source>
        <dbReference type="ARBA" id="ARBA00022603"/>
    </source>
</evidence>
<dbReference type="EC" id="2.1.1.107" evidence="2"/>
<dbReference type="KEGG" id="mag:amb0515"/>
<evidence type="ECO:0000256" key="6">
    <source>
        <dbReference type="ARBA" id="ARBA00022691"/>
    </source>
</evidence>
<proteinExistence type="inferred from homology"/>
<evidence type="ECO:0000256" key="8">
    <source>
        <dbReference type="ARBA" id="ARBA00025705"/>
    </source>
</evidence>
<dbReference type="GO" id="GO:0032259">
    <property type="term" value="P:methylation"/>
    <property type="evidence" value="ECO:0007669"/>
    <property type="project" value="UniProtKB-KW"/>
</dbReference>
<dbReference type="Proteomes" id="UP000007058">
    <property type="component" value="Chromosome"/>
</dbReference>
<evidence type="ECO:0000256" key="3">
    <source>
        <dbReference type="ARBA" id="ARBA00022573"/>
    </source>
</evidence>
<dbReference type="InterPro" id="IPR035996">
    <property type="entry name" value="4pyrrol_Methylase_sf"/>
</dbReference>
<reference evidence="12 13" key="1">
    <citation type="journal article" date="2005" name="DNA Res.">
        <title>Complete genome sequence of the facultative anaerobic magnetotactic bacterium Magnetospirillum sp. strain AMB-1.</title>
        <authorList>
            <person name="Matsunaga T."/>
            <person name="Okamura Y."/>
            <person name="Fukuda Y."/>
            <person name="Wahyudi A.T."/>
            <person name="Murase Y."/>
            <person name="Takeyama H."/>
        </authorList>
    </citation>
    <scope>NUCLEOTIDE SEQUENCE [LARGE SCALE GENOMIC DNA]</scope>
    <source>
        <strain evidence="13">ATCC 700264 / AMB-1</strain>
    </source>
</reference>
<sequence>MPRTTPTCCAPRRGKTRAKQRPIVRATMLDLPFDLPEFVPGSVWLAGAGPGDPGLLTLLALHGLRGADVVIHDALVDPRILALIPAATAVESMGKRGGEAASNKQSDITARLIELARAGKRVLRLKGGDPFVFGRGPEEALALMAAGIAFRVVPGITAGIGGLAYAGIPVTAKETNSAVAFVTGHGPDGDLPDAFDWDALARGAPVLVFYMGLKHLDRLTARLMAAGRRGDEAAALVCNAATERQTVLETTLAEAAGAVERAGLKPPALFVVGPVVELRRQLDWWAP</sequence>
<keyword evidence="3" id="KW-0169">Cobalamin biosynthesis</keyword>
<dbReference type="GO" id="GO:0019354">
    <property type="term" value="P:siroheme biosynthetic process"/>
    <property type="evidence" value="ECO:0007669"/>
    <property type="project" value="UniProtKB-UniPathway"/>
</dbReference>
<name>Q2WA06_PARM1</name>
<keyword evidence="13" id="KW-1185">Reference proteome</keyword>
<dbReference type="Pfam" id="PF00590">
    <property type="entry name" value="TP_methylase"/>
    <property type="match status" value="1"/>
</dbReference>
<keyword evidence="6" id="KW-0949">S-adenosyl-L-methionine</keyword>
<dbReference type="NCBIfam" id="TIGR01469">
    <property type="entry name" value="cobA_cysG_Cterm"/>
    <property type="match status" value="1"/>
</dbReference>
<dbReference type="CDD" id="cd11642">
    <property type="entry name" value="SUMT"/>
    <property type="match status" value="1"/>
</dbReference>
<dbReference type="InterPro" id="IPR050161">
    <property type="entry name" value="Siro_Cobalamin_biosynth"/>
</dbReference>
<dbReference type="STRING" id="342108.amb0515"/>
<dbReference type="FunFam" id="3.40.1010.10:FF:000001">
    <property type="entry name" value="Siroheme synthase"/>
    <property type="match status" value="1"/>
</dbReference>
<dbReference type="FunFam" id="3.30.950.10:FF:000001">
    <property type="entry name" value="Siroheme synthase"/>
    <property type="match status" value="1"/>
</dbReference>
<dbReference type="UniPathway" id="UPA00262">
    <property type="reaction ID" value="UER00211"/>
</dbReference>
<dbReference type="InterPro" id="IPR000878">
    <property type="entry name" value="4pyrrol_Mease"/>
</dbReference>
<evidence type="ECO:0000256" key="10">
    <source>
        <dbReference type="RuleBase" id="RU003960"/>
    </source>
</evidence>
<dbReference type="EMBL" id="AP007255">
    <property type="protein sequence ID" value="BAE49319.1"/>
    <property type="molecule type" value="Genomic_DNA"/>
</dbReference>
<dbReference type="InterPro" id="IPR014777">
    <property type="entry name" value="4pyrrole_Mease_sub1"/>
</dbReference>
<evidence type="ECO:0000259" key="11">
    <source>
        <dbReference type="Pfam" id="PF00590"/>
    </source>
</evidence>
<evidence type="ECO:0000256" key="9">
    <source>
        <dbReference type="ARBA" id="ARBA00060548"/>
    </source>
</evidence>
<organism evidence="12 13">
    <name type="scientific">Paramagnetospirillum magneticum (strain ATCC 700264 / AMB-1)</name>
    <name type="common">Magnetospirillum magneticum</name>
    <dbReference type="NCBI Taxonomy" id="342108"/>
    <lineage>
        <taxon>Bacteria</taxon>
        <taxon>Pseudomonadati</taxon>
        <taxon>Pseudomonadota</taxon>
        <taxon>Alphaproteobacteria</taxon>
        <taxon>Rhodospirillales</taxon>
        <taxon>Magnetospirillaceae</taxon>
        <taxon>Paramagnetospirillum</taxon>
    </lineage>
</organism>
<accession>Q2WA06</accession>
<dbReference type="GO" id="GO:0009236">
    <property type="term" value="P:cobalamin biosynthetic process"/>
    <property type="evidence" value="ECO:0007669"/>
    <property type="project" value="UniProtKB-KW"/>
</dbReference>
<dbReference type="InterPro" id="IPR003043">
    <property type="entry name" value="Uropor_MeTrfase_CS"/>
</dbReference>
<evidence type="ECO:0000256" key="2">
    <source>
        <dbReference type="ARBA" id="ARBA00012162"/>
    </source>
</evidence>
<keyword evidence="7" id="KW-0627">Porphyrin biosynthesis</keyword>
<evidence type="ECO:0000256" key="1">
    <source>
        <dbReference type="ARBA" id="ARBA00005879"/>
    </source>
</evidence>
<feature type="domain" description="Tetrapyrrole methylase" evidence="11">
    <location>
        <begin position="43"/>
        <end position="255"/>
    </location>
</feature>
<dbReference type="InterPro" id="IPR006366">
    <property type="entry name" value="CobA/CysG_C"/>
</dbReference>
<dbReference type="SUPFAM" id="SSF53790">
    <property type="entry name" value="Tetrapyrrole methylase"/>
    <property type="match status" value="1"/>
</dbReference>
<dbReference type="HOGENOM" id="CLU_011276_7_0_5"/>
<dbReference type="PANTHER" id="PTHR45790">
    <property type="entry name" value="SIROHEME SYNTHASE-RELATED"/>
    <property type="match status" value="1"/>
</dbReference>
<evidence type="ECO:0000313" key="13">
    <source>
        <dbReference type="Proteomes" id="UP000007058"/>
    </source>
</evidence>
<evidence type="ECO:0000256" key="7">
    <source>
        <dbReference type="ARBA" id="ARBA00023244"/>
    </source>
</evidence>
<dbReference type="GO" id="GO:0004851">
    <property type="term" value="F:uroporphyrin-III C-methyltransferase activity"/>
    <property type="evidence" value="ECO:0007669"/>
    <property type="project" value="UniProtKB-EC"/>
</dbReference>
<dbReference type="Gene3D" id="3.40.1010.10">
    <property type="entry name" value="Cobalt-precorrin-4 Transmethylase, Domain 1"/>
    <property type="match status" value="1"/>
</dbReference>
<gene>
    <name evidence="12" type="ordered locus">amb0515</name>
</gene>
<keyword evidence="4 10" id="KW-0489">Methyltransferase</keyword>
<dbReference type="Gene3D" id="3.30.950.10">
    <property type="entry name" value="Methyltransferase, Cobalt-precorrin-4 Transmethylase, Domain 2"/>
    <property type="match status" value="1"/>
</dbReference>
<protein>
    <recommendedName>
        <fullName evidence="2">uroporphyrinogen-III C-methyltransferase</fullName>
        <ecNumber evidence="2">2.1.1.107</ecNumber>
    </recommendedName>
</protein>
<comment type="pathway">
    <text evidence="9">Cofactor biosynthesis; adenosylcobalamin biosynthesis; precorrin-2 from uroporphyrinogen III: step 1/1.</text>
</comment>
<comment type="similarity">
    <text evidence="1 10">Belongs to the precorrin methyltransferase family.</text>
</comment>
<dbReference type="InterPro" id="IPR014776">
    <property type="entry name" value="4pyrrole_Mease_sub2"/>
</dbReference>
<dbReference type="AlphaFoldDB" id="Q2WA06"/>
<dbReference type="PANTHER" id="PTHR45790:SF3">
    <property type="entry name" value="S-ADENOSYL-L-METHIONINE-DEPENDENT UROPORPHYRINOGEN III METHYLTRANSFERASE, CHLOROPLASTIC"/>
    <property type="match status" value="1"/>
</dbReference>
<dbReference type="PROSITE" id="PS00840">
    <property type="entry name" value="SUMT_2"/>
    <property type="match status" value="1"/>
</dbReference>
<evidence type="ECO:0000313" key="12">
    <source>
        <dbReference type="EMBL" id="BAE49319.1"/>
    </source>
</evidence>
<keyword evidence="5 10" id="KW-0808">Transferase</keyword>